<dbReference type="Gene3D" id="3.90.79.10">
    <property type="entry name" value="Nucleoside Triphosphate Pyrophosphohydrolase"/>
    <property type="match status" value="1"/>
</dbReference>
<dbReference type="Proteomes" id="UP000734823">
    <property type="component" value="Unassembled WGS sequence"/>
</dbReference>
<dbReference type="Pfam" id="PF00293">
    <property type="entry name" value="NUDIX"/>
    <property type="match status" value="1"/>
</dbReference>
<dbReference type="PANTHER" id="PTHR11839:SF31">
    <property type="entry name" value="ADP-RIBOSE PYROPHOSPHATASE"/>
    <property type="match status" value="1"/>
</dbReference>
<comment type="similarity">
    <text evidence="1 3">Belongs to the Nudix hydrolase family.</text>
</comment>
<evidence type="ECO:0000256" key="3">
    <source>
        <dbReference type="RuleBase" id="RU003476"/>
    </source>
</evidence>
<dbReference type="PROSITE" id="PS00893">
    <property type="entry name" value="NUDIX_BOX"/>
    <property type="match status" value="1"/>
</dbReference>
<reference evidence="6 7" key="1">
    <citation type="submission" date="2020-06" db="EMBL/GenBank/DDBJ databases">
        <title>Actinokineospora xiongansis sp. nov., isolated from soil of Baiyangdian.</title>
        <authorList>
            <person name="Zhang X."/>
        </authorList>
    </citation>
    <scope>NUCLEOTIDE SEQUENCE [LARGE SCALE GENOMIC DNA]</scope>
    <source>
        <strain evidence="6 7">HBU206404</strain>
    </source>
</reference>
<keyword evidence="7" id="KW-1185">Reference proteome</keyword>
<organism evidence="6 7">
    <name type="scientific">Actinokineospora xionganensis</name>
    <dbReference type="NCBI Taxonomy" id="2684470"/>
    <lineage>
        <taxon>Bacteria</taxon>
        <taxon>Bacillati</taxon>
        <taxon>Actinomycetota</taxon>
        <taxon>Actinomycetes</taxon>
        <taxon>Pseudonocardiales</taxon>
        <taxon>Pseudonocardiaceae</taxon>
        <taxon>Actinokineospora</taxon>
    </lineage>
</organism>
<dbReference type="InterPro" id="IPR020476">
    <property type="entry name" value="Nudix_hydrolase"/>
</dbReference>
<dbReference type="PRINTS" id="PR00502">
    <property type="entry name" value="NUDIXFAMILY"/>
</dbReference>
<proteinExistence type="inferred from homology"/>
<dbReference type="GO" id="GO:0016787">
    <property type="term" value="F:hydrolase activity"/>
    <property type="evidence" value="ECO:0007669"/>
    <property type="project" value="UniProtKB-KW"/>
</dbReference>
<feature type="region of interest" description="Disordered" evidence="4">
    <location>
        <begin position="156"/>
        <end position="175"/>
    </location>
</feature>
<dbReference type="InterPro" id="IPR020084">
    <property type="entry name" value="NUDIX_hydrolase_CS"/>
</dbReference>
<dbReference type="SUPFAM" id="SSF55811">
    <property type="entry name" value="Nudix"/>
    <property type="match status" value="1"/>
</dbReference>
<evidence type="ECO:0000313" key="6">
    <source>
        <dbReference type="EMBL" id="MBC6451407.1"/>
    </source>
</evidence>
<evidence type="ECO:0000256" key="2">
    <source>
        <dbReference type="ARBA" id="ARBA00022801"/>
    </source>
</evidence>
<accession>A0ABR7LFR6</accession>
<name>A0ABR7LFR6_9PSEU</name>
<sequence length="175" mass="18459">MPGGNTASREVVEHLGAVAVVALDDDGTLVMIDQYRHPLGRRLWELPAGLIDAGEDPLVAAKRELVEEVGVVASDWSVLVDVAVSPGFTDEVIRIYLATGLSTVDREVLGDEEADLVAHRVPLDQAVRMALAGEIVNAAAISGVLAAFAVDSGAAAPRVPDAPWTDEPTRFAQRS</sequence>
<evidence type="ECO:0000256" key="1">
    <source>
        <dbReference type="ARBA" id="ARBA00005582"/>
    </source>
</evidence>
<gene>
    <name evidence="6" type="ORF">GPZ80_30030</name>
</gene>
<dbReference type="InterPro" id="IPR015797">
    <property type="entry name" value="NUDIX_hydrolase-like_dom_sf"/>
</dbReference>
<dbReference type="PANTHER" id="PTHR11839">
    <property type="entry name" value="UDP/ADP-SUGAR PYROPHOSPHATASE"/>
    <property type="match status" value="1"/>
</dbReference>
<comment type="caution">
    <text evidence="6">The sequence shown here is derived from an EMBL/GenBank/DDBJ whole genome shotgun (WGS) entry which is preliminary data.</text>
</comment>
<dbReference type="PROSITE" id="PS51462">
    <property type="entry name" value="NUDIX"/>
    <property type="match status" value="1"/>
</dbReference>
<evidence type="ECO:0000313" key="7">
    <source>
        <dbReference type="Proteomes" id="UP000734823"/>
    </source>
</evidence>
<dbReference type="EMBL" id="JABVED010000029">
    <property type="protein sequence ID" value="MBC6451407.1"/>
    <property type="molecule type" value="Genomic_DNA"/>
</dbReference>
<protein>
    <submittedName>
        <fullName evidence="6">NUDIX hydrolase</fullName>
    </submittedName>
</protein>
<keyword evidence="2 3" id="KW-0378">Hydrolase</keyword>
<feature type="domain" description="Nudix hydrolase" evidence="5">
    <location>
        <begin position="12"/>
        <end position="143"/>
    </location>
</feature>
<dbReference type="InterPro" id="IPR000086">
    <property type="entry name" value="NUDIX_hydrolase_dom"/>
</dbReference>
<evidence type="ECO:0000256" key="4">
    <source>
        <dbReference type="SAM" id="MobiDB-lite"/>
    </source>
</evidence>
<evidence type="ECO:0000259" key="5">
    <source>
        <dbReference type="PROSITE" id="PS51462"/>
    </source>
</evidence>